<comment type="caution">
    <text evidence="2">The sequence shown here is derived from an EMBL/GenBank/DDBJ whole genome shotgun (WGS) entry which is preliminary data.</text>
</comment>
<dbReference type="PANTHER" id="PTHR43415:SF3">
    <property type="entry name" value="GNAT-FAMILY ACETYLTRANSFERASE"/>
    <property type="match status" value="1"/>
</dbReference>
<evidence type="ECO:0000259" key="1">
    <source>
        <dbReference type="PROSITE" id="PS51186"/>
    </source>
</evidence>
<dbReference type="Proteomes" id="UP000216498">
    <property type="component" value="Unassembled WGS sequence"/>
</dbReference>
<evidence type="ECO:0000313" key="2">
    <source>
        <dbReference type="EMBL" id="OZU88971.1"/>
    </source>
</evidence>
<dbReference type="Pfam" id="PF00583">
    <property type="entry name" value="Acetyltransf_1"/>
    <property type="match status" value="1"/>
</dbReference>
<dbReference type="InterPro" id="IPR000182">
    <property type="entry name" value="GNAT_dom"/>
</dbReference>
<dbReference type="PANTHER" id="PTHR43415">
    <property type="entry name" value="SPERMIDINE N(1)-ACETYLTRANSFERASE"/>
    <property type="match status" value="1"/>
</dbReference>
<keyword evidence="2" id="KW-0808">Transferase</keyword>
<dbReference type="AlphaFoldDB" id="A0A265NAY4"/>
<name>A0A265NAY4_9BACI</name>
<sequence>MEGVIILFREADLEDAGDLAQLMKKVESESNYMLYGAGERNPTPESMKKMIEELTGQRNSAVLVAEIDNHLAGYLYAIGGTAIKNRHSAYIVIGILASFQRQGIGTGLFEKLECWALKQHIHRLELTVITENIAGVKLYEKAGFEIEGVKRNSLYMYERYYDEYFMSKLLEA</sequence>
<dbReference type="OrthoDB" id="948250at2"/>
<dbReference type="GO" id="GO:0016747">
    <property type="term" value="F:acyltransferase activity, transferring groups other than amino-acyl groups"/>
    <property type="evidence" value="ECO:0007669"/>
    <property type="project" value="InterPro"/>
</dbReference>
<gene>
    <name evidence="2" type="ORF">CIL03_08095</name>
</gene>
<proteinExistence type="predicted"/>
<protein>
    <submittedName>
        <fullName evidence="2">GNAT family N-acetyltransferase</fullName>
    </submittedName>
</protein>
<dbReference type="Gene3D" id="3.40.630.30">
    <property type="match status" value="1"/>
</dbReference>
<dbReference type="CDD" id="cd04301">
    <property type="entry name" value="NAT_SF"/>
    <property type="match status" value="1"/>
</dbReference>
<dbReference type="InterPro" id="IPR016181">
    <property type="entry name" value="Acyl_CoA_acyltransferase"/>
</dbReference>
<keyword evidence="3" id="KW-1185">Reference proteome</keyword>
<dbReference type="PROSITE" id="PS51186">
    <property type="entry name" value="GNAT"/>
    <property type="match status" value="1"/>
</dbReference>
<evidence type="ECO:0000313" key="3">
    <source>
        <dbReference type="Proteomes" id="UP000216498"/>
    </source>
</evidence>
<organism evidence="2 3">
    <name type="scientific">Virgibacillus indicus</name>
    <dbReference type="NCBI Taxonomy" id="2024554"/>
    <lineage>
        <taxon>Bacteria</taxon>
        <taxon>Bacillati</taxon>
        <taxon>Bacillota</taxon>
        <taxon>Bacilli</taxon>
        <taxon>Bacillales</taxon>
        <taxon>Bacillaceae</taxon>
        <taxon>Virgibacillus</taxon>
    </lineage>
</organism>
<reference evidence="2 3" key="1">
    <citation type="submission" date="2017-08" db="EMBL/GenBank/DDBJ databases">
        <title>Virgibacillus indicus sp. nov. and Virgibacillus profoundi sp. nov, two moderately halophilic bacteria isolated from marine sediment by using the Microfluidic Streak Plate.</title>
        <authorList>
            <person name="Xu B."/>
            <person name="Hu B."/>
            <person name="Wang J."/>
            <person name="Zhu Y."/>
            <person name="Huang L."/>
            <person name="Du W."/>
            <person name="Huang Y."/>
        </authorList>
    </citation>
    <scope>NUCLEOTIDE SEQUENCE [LARGE SCALE GENOMIC DNA]</scope>
    <source>
        <strain evidence="2 3">IO3-P2-C2</strain>
    </source>
</reference>
<feature type="domain" description="N-acetyltransferase" evidence="1">
    <location>
        <begin position="6"/>
        <end position="171"/>
    </location>
</feature>
<dbReference type="SUPFAM" id="SSF55729">
    <property type="entry name" value="Acyl-CoA N-acyltransferases (Nat)"/>
    <property type="match status" value="1"/>
</dbReference>
<dbReference type="EMBL" id="NPMS01000003">
    <property type="protein sequence ID" value="OZU88971.1"/>
    <property type="molecule type" value="Genomic_DNA"/>
</dbReference>
<accession>A0A265NAY4</accession>